<organism evidence="7 8">
    <name type="scientific">Alicyclobacillus fastidiosus</name>
    <dbReference type="NCBI Taxonomy" id="392011"/>
    <lineage>
        <taxon>Bacteria</taxon>
        <taxon>Bacillati</taxon>
        <taxon>Bacillota</taxon>
        <taxon>Bacilli</taxon>
        <taxon>Bacillales</taxon>
        <taxon>Alicyclobacillaceae</taxon>
        <taxon>Alicyclobacillus</taxon>
    </lineage>
</organism>
<dbReference type="CDD" id="cd11644">
    <property type="entry name" value="Precorrin-6Y-MT"/>
    <property type="match status" value="1"/>
</dbReference>
<dbReference type="NCBIfam" id="TIGR02469">
    <property type="entry name" value="CbiT"/>
    <property type="match status" value="1"/>
</dbReference>
<dbReference type="PANTHER" id="PTHR43182:SF1">
    <property type="entry name" value="COBALT-PRECORRIN-7 C(5)-METHYLTRANSFERASE"/>
    <property type="match status" value="1"/>
</dbReference>
<dbReference type="Gene3D" id="3.40.50.150">
    <property type="entry name" value="Vaccinia Virus protein VP39"/>
    <property type="match status" value="1"/>
</dbReference>
<dbReference type="RefSeq" id="WP_268005653.1">
    <property type="nucleotide sequence ID" value="NZ_BSUT01000001.1"/>
</dbReference>
<gene>
    <name evidence="7" type="primary">cbiE</name>
    <name evidence="7" type="ORF">NZD89_26660</name>
</gene>
<dbReference type="InterPro" id="IPR006365">
    <property type="entry name" value="Cbl_synth_CobL"/>
</dbReference>
<evidence type="ECO:0000256" key="1">
    <source>
        <dbReference type="ARBA" id="ARBA00004953"/>
    </source>
</evidence>
<evidence type="ECO:0000313" key="7">
    <source>
        <dbReference type="EMBL" id="WAH41745.1"/>
    </source>
</evidence>
<keyword evidence="5" id="KW-0949">S-adenosyl-L-methionine</keyword>
<accession>A0ABY6ZFP7</accession>
<dbReference type="InterPro" id="IPR014777">
    <property type="entry name" value="4pyrrole_Mease_sub1"/>
</dbReference>
<evidence type="ECO:0000259" key="6">
    <source>
        <dbReference type="Pfam" id="PF00590"/>
    </source>
</evidence>
<dbReference type="InterPro" id="IPR029063">
    <property type="entry name" value="SAM-dependent_MTases_sf"/>
</dbReference>
<name>A0ABY6ZFP7_9BACL</name>
<protein>
    <submittedName>
        <fullName evidence="7">Precorrin-6y C5,15-methyltransferase (Decarboxylating) subunit CbiE</fullName>
    </submittedName>
</protein>
<dbReference type="PANTHER" id="PTHR43182">
    <property type="entry name" value="COBALT-PRECORRIN-6B C(15)-METHYLTRANSFERASE (DECARBOXYLATING)"/>
    <property type="match status" value="1"/>
</dbReference>
<evidence type="ECO:0000256" key="3">
    <source>
        <dbReference type="ARBA" id="ARBA00022603"/>
    </source>
</evidence>
<keyword evidence="2" id="KW-0169">Cobalamin biosynthesis</keyword>
<evidence type="ECO:0000256" key="2">
    <source>
        <dbReference type="ARBA" id="ARBA00022573"/>
    </source>
</evidence>
<dbReference type="InterPro" id="IPR000878">
    <property type="entry name" value="4pyrrol_Mease"/>
</dbReference>
<evidence type="ECO:0000256" key="5">
    <source>
        <dbReference type="ARBA" id="ARBA00022691"/>
    </source>
</evidence>
<dbReference type="NCBIfam" id="TIGR02467">
    <property type="entry name" value="CbiE"/>
    <property type="match status" value="1"/>
</dbReference>
<reference evidence="7" key="1">
    <citation type="submission" date="2022-08" db="EMBL/GenBank/DDBJ databases">
        <title>Alicyclobacillus fastidiosus DSM 17978, complete genome.</title>
        <authorList>
            <person name="Wang Q."/>
            <person name="Cai R."/>
            <person name="Wang Z."/>
        </authorList>
    </citation>
    <scope>NUCLEOTIDE SEQUENCE</scope>
    <source>
        <strain evidence="7">DSM 17978</strain>
    </source>
</reference>
<dbReference type="Gene3D" id="3.30.950.10">
    <property type="entry name" value="Methyltransferase, Cobalt-precorrin-4 Transmethylase, Domain 2"/>
    <property type="match status" value="1"/>
</dbReference>
<dbReference type="InterPro" id="IPR050714">
    <property type="entry name" value="Cobalamin_biosynth_MTase"/>
</dbReference>
<dbReference type="InterPro" id="IPR014776">
    <property type="entry name" value="4pyrrole_Mease_sub2"/>
</dbReference>
<dbReference type="Gene3D" id="3.40.1010.10">
    <property type="entry name" value="Cobalt-precorrin-4 Transmethylase, Domain 1"/>
    <property type="match status" value="1"/>
</dbReference>
<dbReference type="Proteomes" id="UP001164761">
    <property type="component" value="Chromosome"/>
</dbReference>
<keyword evidence="8" id="KW-1185">Reference proteome</keyword>
<dbReference type="InterPro" id="IPR014008">
    <property type="entry name" value="Cbl_synth_MTase_CbiT"/>
</dbReference>
<dbReference type="EMBL" id="CP104067">
    <property type="protein sequence ID" value="WAH41745.1"/>
    <property type="molecule type" value="Genomic_DNA"/>
</dbReference>
<keyword evidence="4" id="KW-0808">Transferase</keyword>
<dbReference type="Pfam" id="PF00590">
    <property type="entry name" value="TP_methylase"/>
    <property type="match status" value="1"/>
</dbReference>
<evidence type="ECO:0000256" key="4">
    <source>
        <dbReference type="ARBA" id="ARBA00022679"/>
    </source>
</evidence>
<sequence length="417" mass="45588">MTDKRVVVIGVGDDGVRGLSTEVRAVLSSRDVLYGSDRQLSFFPDFPGEKRVFTSPLQAVIEDIKREADKRLVAVLASGDPLFYGIGSTLVKRLGSEQVHIYPHLSSIQLAFARAGLGWQDARIISLHGRDIAGFAQRLHGAALAAVLTDEVNTPGAIANYLLAYQMTEYDAFVAEHLCGDEERTGWYALGELRERSFAPLNVLILHRRPDACAPAFTLGMEDSEFSQRKPDRGLITKREVRVQSLAELRLNKGDVLWDIGACTGSVSIEAILSTPELRVFAVEKNEGDLINLRENQVKFRTDFVAIHAKAPAGLDAFPDPDAVFIGGSGGELGELLRNCASRLREGGRIVVNAATIENLYEAHQTLGALGFNVSVTLIQSARSKPILNLTRFEGMNPVYLVTGWRMDAKEDGHSGD</sequence>
<feature type="domain" description="Tetrapyrrole methylase" evidence="6">
    <location>
        <begin position="5"/>
        <end position="185"/>
    </location>
</feature>
<keyword evidence="3" id="KW-0489">Methyltransferase</keyword>
<dbReference type="SUPFAM" id="SSF53790">
    <property type="entry name" value="Tetrapyrrole methylase"/>
    <property type="match status" value="1"/>
</dbReference>
<proteinExistence type="predicted"/>
<evidence type="ECO:0000313" key="8">
    <source>
        <dbReference type="Proteomes" id="UP001164761"/>
    </source>
</evidence>
<dbReference type="PIRSF" id="PIRSF036428">
    <property type="entry name" value="CobL"/>
    <property type="match status" value="1"/>
</dbReference>
<comment type="pathway">
    <text evidence="1">Cofactor biosynthesis; adenosylcobalamin biosynthesis.</text>
</comment>
<dbReference type="InterPro" id="IPR035996">
    <property type="entry name" value="4pyrrol_Methylase_sf"/>
</dbReference>
<dbReference type="SUPFAM" id="SSF53335">
    <property type="entry name" value="S-adenosyl-L-methionine-dependent methyltransferases"/>
    <property type="match status" value="1"/>
</dbReference>
<dbReference type="InterPro" id="IPR012818">
    <property type="entry name" value="CbiE"/>
</dbReference>